<evidence type="ECO:0000313" key="1">
    <source>
        <dbReference type="EMBL" id="KHG27025.1"/>
    </source>
</evidence>
<name>A0A0B0PPU2_GOSAR</name>
<gene>
    <name evidence="1" type="ORF">F383_05926</name>
</gene>
<reference evidence="2" key="1">
    <citation type="submission" date="2014-09" db="EMBL/GenBank/DDBJ databases">
        <authorList>
            <person name="Mudge J."/>
            <person name="Ramaraj T."/>
            <person name="Lindquist I.E."/>
            <person name="Bharti A.K."/>
            <person name="Sundararajan A."/>
            <person name="Cameron C.T."/>
            <person name="Woodward J.E."/>
            <person name="May G.D."/>
            <person name="Brubaker C."/>
            <person name="Broadhvest J."/>
            <person name="Wilkins T.A."/>
        </authorList>
    </citation>
    <scope>NUCLEOTIDE SEQUENCE</scope>
    <source>
        <strain evidence="2">cv. AKA8401</strain>
    </source>
</reference>
<dbReference type="Proteomes" id="UP000032142">
    <property type="component" value="Unassembled WGS sequence"/>
</dbReference>
<organism evidence="1 2">
    <name type="scientific">Gossypium arboreum</name>
    <name type="common">Tree cotton</name>
    <name type="synonym">Gossypium nanking</name>
    <dbReference type="NCBI Taxonomy" id="29729"/>
    <lineage>
        <taxon>Eukaryota</taxon>
        <taxon>Viridiplantae</taxon>
        <taxon>Streptophyta</taxon>
        <taxon>Embryophyta</taxon>
        <taxon>Tracheophyta</taxon>
        <taxon>Spermatophyta</taxon>
        <taxon>Magnoliopsida</taxon>
        <taxon>eudicotyledons</taxon>
        <taxon>Gunneridae</taxon>
        <taxon>Pentapetalae</taxon>
        <taxon>rosids</taxon>
        <taxon>malvids</taxon>
        <taxon>Malvales</taxon>
        <taxon>Malvaceae</taxon>
        <taxon>Malvoideae</taxon>
        <taxon>Gossypium</taxon>
    </lineage>
</organism>
<evidence type="ECO:0000313" key="2">
    <source>
        <dbReference type="Proteomes" id="UP000032142"/>
    </source>
</evidence>
<sequence>MILLIYQLRFDSSLISDKSELHITLSNF</sequence>
<accession>A0A0B0PPU2</accession>
<dbReference type="EMBL" id="KN439583">
    <property type="protein sequence ID" value="KHG27025.1"/>
    <property type="molecule type" value="Genomic_DNA"/>
</dbReference>
<proteinExistence type="predicted"/>
<dbReference type="AlphaFoldDB" id="A0A0B0PPU2"/>
<protein>
    <submittedName>
        <fullName evidence="1">Uncharacterized protein</fullName>
    </submittedName>
</protein>
<keyword evidence="2" id="KW-1185">Reference proteome</keyword>